<gene>
    <name evidence="7" type="ORF">APUU_40108A</name>
</gene>
<dbReference type="PANTHER" id="PTHR42973:SF39">
    <property type="entry name" value="FAD-BINDING PCMH-TYPE DOMAIN-CONTAINING PROTEIN"/>
    <property type="match status" value="1"/>
</dbReference>
<reference evidence="7" key="2">
    <citation type="submission" date="2021-02" db="EMBL/GenBank/DDBJ databases">
        <title>Aspergillus puulaauensis MK2 genome sequence.</title>
        <authorList>
            <person name="Futagami T."/>
            <person name="Mori K."/>
            <person name="Kadooka C."/>
            <person name="Tanaka T."/>
        </authorList>
    </citation>
    <scope>NUCLEOTIDE SEQUENCE</scope>
    <source>
        <strain evidence="7">MK2</strain>
    </source>
</reference>
<dbReference type="InterPro" id="IPR006094">
    <property type="entry name" value="Oxid_FAD_bind_N"/>
</dbReference>
<accession>A0A7R8AL72</accession>
<comment type="similarity">
    <text evidence="2">Belongs to the oxygen-dependent FAD-linked oxidoreductase family.</text>
</comment>
<proteinExistence type="inferred from homology"/>
<evidence type="ECO:0000259" key="6">
    <source>
        <dbReference type="PROSITE" id="PS51387"/>
    </source>
</evidence>
<keyword evidence="3" id="KW-0285">Flavoprotein</keyword>
<dbReference type="InterPro" id="IPR016166">
    <property type="entry name" value="FAD-bd_PCMH"/>
</dbReference>
<keyword evidence="5" id="KW-0560">Oxidoreductase</keyword>
<evidence type="ECO:0000256" key="2">
    <source>
        <dbReference type="ARBA" id="ARBA00005466"/>
    </source>
</evidence>
<dbReference type="Proteomes" id="UP000654913">
    <property type="component" value="Chromosome 4"/>
</dbReference>
<dbReference type="GO" id="GO:0071949">
    <property type="term" value="F:FAD binding"/>
    <property type="evidence" value="ECO:0007669"/>
    <property type="project" value="InterPro"/>
</dbReference>
<dbReference type="Gene3D" id="3.30.465.10">
    <property type="match status" value="1"/>
</dbReference>
<feature type="domain" description="FAD-binding PCMH-type" evidence="6">
    <location>
        <begin position="59"/>
        <end position="229"/>
    </location>
</feature>
<dbReference type="GeneID" id="64973669"/>
<organism evidence="7 8">
    <name type="scientific">Aspergillus puulaauensis</name>
    <dbReference type="NCBI Taxonomy" id="1220207"/>
    <lineage>
        <taxon>Eukaryota</taxon>
        <taxon>Fungi</taxon>
        <taxon>Dikarya</taxon>
        <taxon>Ascomycota</taxon>
        <taxon>Pezizomycotina</taxon>
        <taxon>Eurotiomycetes</taxon>
        <taxon>Eurotiomycetidae</taxon>
        <taxon>Eurotiales</taxon>
        <taxon>Aspergillaceae</taxon>
        <taxon>Aspergillus</taxon>
    </lineage>
</organism>
<dbReference type="Pfam" id="PF01565">
    <property type="entry name" value="FAD_binding_4"/>
    <property type="match status" value="1"/>
</dbReference>
<name>A0A7R8AL72_9EURO</name>
<dbReference type="Pfam" id="PF08031">
    <property type="entry name" value="BBE"/>
    <property type="match status" value="1"/>
</dbReference>
<dbReference type="PROSITE" id="PS51387">
    <property type="entry name" value="FAD_PCMH"/>
    <property type="match status" value="1"/>
</dbReference>
<evidence type="ECO:0000313" key="7">
    <source>
        <dbReference type="EMBL" id="BCS23664.1"/>
    </source>
</evidence>
<dbReference type="OrthoDB" id="415825at2759"/>
<dbReference type="RefSeq" id="XP_041555858.1">
    <property type="nucleotide sequence ID" value="XM_041703143.1"/>
</dbReference>
<keyword evidence="4" id="KW-0274">FAD</keyword>
<dbReference type="SUPFAM" id="SSF56176">
    <property type="entry name" value="FAD-binding/transporter-associated domain-like"/>
    <property type="match status" value="1"/>
</dbReference>
<reference evidence="7" key="1">
    <citation type="submission" date="2021-01" db="EMBL/GenBank/DDBJ databases">
        <authorList>
            <consortium name="Aspergillus puulaauensis MK2 genome sequencing consortium"/>
            <person name="Kazuki M."/>
            <person name="Futagami T."/>
        </authorList>
    </citation>
    <scope>NUCLEOTIDE SEQUENCE</scope>
    <source>
        <strain evidence="7">MK2</strain>
    </source>
</reference>
<dbReference type="KEGG" id="apuu:APUU_40108A"/>
<evidence type="ECO:0000256" key="3">
    <source>
        <dbReference type="ARBA" id="ARBA00022630"/>
    </source>
</evidence>
<evidence type="ECO:0000256" key="4">
    <source>
        <dbReference type="ARBA" id="ARBA00022827"/>
    </source>
</evidence>
<dbReference type="GO" id="GO:0016491">
    <property type="term" value="F:oxidoreductase activity"/>
    <property type="evidence" value="ECO:0007669"/>
    <property type="project" value="UniProtKB-KW"/>
</dbReference>
<dbReference type="InterPro" id="IPR016169">
    <property type="entry name" value="FAD-bd_PCMH_sub2"/>
</dbReference>
<protein>
    <recommendedName>
        <fullName evidence="6">FAD-binding PCMH-type domain-containing protein</fullName>
    </recommendedName>
</protein>
<dbReference type="Gene3D" id="3.30.43.10">
    <property type="entry name" value="Uridine Diphospho-n-acetylenolpyruvylglucosamine Reductase, domain 2"/>
    <property type="match status" value="1"/>
</dbReference>
<dbReference type="Gene3D" id="3.40.462.20">
    <property type="match status" value="1"/>
</dbReference>
<dbReference type="PANTHER" id="PTHR42973">
    <property type="entry name" value="BINDING OXIDOREDUCTASE, PUTATIVE (AFU_ORTHOLOGUE AFUA_1G17690)-RELATED"/>
    <property type="match status" value="1"/>
</dbReference>
<evidence type="ECO:0000256" key="5">
    <source>
        <dbReference type="ARBA" id="ARBA00023002"/>
    </source>
</evidence>
<keyword evidence="8" id="KW-1185">Reference proteome</keyword>
<dbReference type="InterPro" id="IPR016167">
    <property type="entry name" value="FAD-bd_PCMH_sub1"/>
</dbReference>
<sequence length="487" mass="52609">MLTESHVQKFKSELIESTFITPQDAEYPEFIKRWNDVGERCAVSAICNPCVIYPNLGPYLHLQGGIVLAGSAKDVSTAIILTVDFNLDLAVRGGGHSHFAASSTDGGIVIDLRNMNKVTVNQAAKTVTVEGGALWSDVDEALGAKGLAAVGGTVNHTGVGGLTLGGGYGWLSGQYGLALDNLLRARIALVDGRIITASDTSHPDLFWAIRGGGGNFGVAVEFVFQAYEKPREVFAGMLVYTLDKVPEIVQFLNEWSSKQQPNESVLLAVVSPPPNGQAKPAIAVVPFYDGSEDAARKRFDKLLSIESVANGTSMIPYAKVNSLLLDGAKHGGRKFQAGAVWEPPLFLGQLDQVIKEYTGMLQAYPETAGSAVLFQFDHPAKIASIPSDATAFANRGYHRLAMVEVKFKSADLDTVALQYAKRIMQTVSGWGSVASEDKTQGAKVYSNYATGDEDAREIFGSNLKRLRDIKRVYDPGNIFNKWFPIRL</sequence>
<dbReference type="InterPro" id="IPR036318">
    <property type="entry name" value="FAD-bd_PCMH-like_sf"/>
</dbReference>
<evidence type="ECO:0000256" key="1">
    <source>
        <dbReference type="ARBA" id="ARBA00001974"/>
    </source>
</evidence>
<dbReference type="EMBL" id="AP024446">
    <property type="protein sequence ID" value="BCS23664.1"/>
    <property type="molecule type" value="Genomic_DNA"/>
</dbReference>
<dbReference type="InterPro" id="IPR012951">
    <property type="entry name" value="BBE"/>
</dbReference>
<dbReference type="InterPro" id="IPR050416">
    <property type="entry name" value="FAD-linked_Oxidoreductase"/>
</dbReference>
<evidence type="ECO:0000313" key="8">
    <source>
        <dbReference type="Proteomes" id="UP000654913"/>
    </source>
</evidence>
<dbReference type="AlphaFoldDB" id="A0A7R8AL72"/>
<comment type="cofactor">
    <cofactor evidence="1">
        <name>FAD</name>
        <dbReference type="ChEBI" id="CHEBI:57692"/>
    </cofactor>
</comment>